<dbReference type="Proteomes" id="UP001365542">
    <property type="component" value="Unassembled WGS sequence"/>
</dbReference>
<feature type="region of interest" description="Disordered" evidence="1">
    <location>
        <begin position="74"/>
        <end position="115"/>
    </location>
</feature>
<feature type="region of interest" description="Disordered" evidence="1">
    <location>
        <begin position="290"/>
        <end position="315"/>
    </location>
</feature>
<proteinExistence type="predicted"/>
<dbReference type="EMBL" id="JAVHJO010000004">
    <property type="protein sequence ID" value="KAK6540886.1"/>
    <property type="molecule type" value="Genomic_DNA"/>
</dbReference>
<feature type="compositionally biased region" description="Polar residues" evidence="1">
    <location>
        <begin position="87"/>
        <end position="106"/>
    </location>
</feature>
<organism evidence="2 3">
    <name type="scientific">Orbilia ellipsospora</name>
    <dbReference type="NCBI Taxonomy" id="2528407"/>
    <lineage>
        <taxon>Eukaryota</taxon>
        <taxon>Fungi</taxon>
        <taxon>Dikarya</taxon>
        <taxon>Ascomycota</taxon>
        <taxon>Pezizomycotina</taxon>
        <taxon>Orbiliomycetes</taxon>
        <taxon>Orbiliales</taxon>
        <taxon>Orbiliaceae</taxon>
        <taxon>Orbilia</taxon>
    </lineage>
</organism>
<reference evidence="2 3" key="1">
    <citation type="submission" date="2019-10" db="EMBL/GenBank/DDBJ databases">
        <authorList>
            <person name="Palmer J.M."/>
        </authorList>
    </citation>
    <scope>NUCLEOTIDE SEQUENCE [LARGE SCALE GENOMIC DNA]</scope>
    <source>
        <strain evidence="2 3">TWF694</strain>
    </source>
</reference>
<evidence type="ECO:0000313" key="2">
    <source>
        <dbReference type="EMBL" id="KAK6540886.1"/>
    </source>
</evidence>
<feature type="region of interest" description="Disordered" evidence="1">
    <location>
        <begin position="1"/>
        <end position="22"/>
    </location>
</feature>
<evidence type="ECO:0000313" key="3">
    <source>
        <dbReference type="Proteomes" id="UP001365542"/>
    </source>
</evidence>
<feature type="compositionally biased region" description="Polar residues" evidence="1">
    <location>
        <begin position="357"/>
        <end position="370"/>
    </location>
</feature>
<comment type="caution">
    <text evidence="2">The sequence shown here is derived from an EMBL/GenBank/DDBJ whole genome shotgun (WGS) entry which is preliminary data.</text>
</comment>
<protein>
    <submittedName>
        <fullName evidence="2">Uncharacterized protein</fullName>
    </submittedName>
</protein>
<gene>
    <name evidence="2" type="ORF">TWF694_008268</name>
</gene>
<feature type="region of interest" description="Disordered" evidence="1">
    <location>
        <begin position="783"/>
        <end position="805"/>
    </location>
</feature>
<keyword evidence="3" id="KW-1185">Reference proteome</keyword>
<accession>A0AAV9XG07</accession>
<name>A0AAV9XG07_9PEZI</name>
<evidence type="ECO:0000256" key="1">
    <source>
        <dbReference type="SAM" id="MobiDB-lite"/>
    </source>
</evidence>
<feature type="region of interest" description="Disordered" evidence="1">
    <location>
        <begin position="345"/>
        <end position="398"/>
    </location>
</feature>
<sequence>MAPSQFFRHGELGSYTGPQPDVDYRPLDWPSYEYFPRNTTTYRSTRGSFSDTSDNKKDRTTLDLAFILGGDPIEPSYREIEFPPDPQSSEQESNIPRNPSENTSEIGSGYDQNPLDFTHRRLLHNTSDPEKYQATFEQIEALSLGGDPTGSTYRELDFLIPSPPASENDTAVPRYLVLSDPPRTSLEVETGHYRPPSDLSHEASHIELPADSFRRSTTEIEDFDEKSFTINDLFFYKEETRKRCLSTRSSLVATEGGDGPFERIVDDKIREEDRIQDDNCIDTEYTTATFSTTSSDTGGREIPPTSPIAAHDPRGTTYSIDSQASTFQDSIFDRNSTSSTISITTDASVPLPDSNADGKQSSTALVSTGSIGKIESETESENGDETESQDPCSLGALDIPSPQIRIEDEDDVKGKMLETLDKDSMASVLSLQFLEQPIEPTGYTNKGDPRSVRFFLENLKAVKQYLFDKNPSSRTDNGAVDISKAFLNNMIYKAGNEVNTSKRIDSWTSTASLPRFETIFEDPEDPEIPVISSLEATAVQTRPSIQEAESIRFLQGLDKNTIARVLIHLQYLEQATQTMDYMRITDVRSFEFFLANLKAFRTAIDFFERFRRARPRSSRRAKPNIQTNPIITSLSTLGNHWQSSKTATPQNWRAIRRELPKLLKFATFGLSVWTVDAATTPSYLIPFLPLRIAQKPVILNYTPIIIGSFAKQRDPMKKPIDPKRDLDDRTLRILFNIYPQAKAACVLLNGKLLLLHDGDLNLETELRRRPSKFGGLDVSYAPYRQKPTAGGRSSNAQKKQPAPRPVVTAVGTPINVTYTHTLDNETVDSRPSIGVSAGLRLENVKDTNLHVLTFALHALVDIVHRTVGNSKEHMQDFEDQTEGGEAEFTKYIQERFEFKHDFRKFGRIHKDFESSRKPIRLNGKTPDLGQMTSKKLVSFKHDLVLVEAGGSDSMPYLEFYDDQENPVEMEWMDTTEEVFMHQPIYLLGFTPKRTSQYPTSEQKGQVLFPSSKISNTEEDITVLQTINNDQQSTIQPGPAYDNSRTLSPDFNSNFLDITPMSFSPSPGESSYRISGSDNGFFFEEPSRASSSTGVSTIASLGTMEGRMYTKMEDSVMGSKMFTVLPEIREYFQRSYIWRSDFERKKGKLQYNKSGSGLPDLAGASGCPLAIKVKTSTGKDKYRIFGFQNSQIEFGKTDQPETEEEDWVDGVLTGNLKTYQSLYLPAEILEKWRIVWCNPNGGSTRKQEDEAAYKWYKISRNIKKIVDKTKGGLGLRDQDKIP</sequence>
<feature type="compositionally biased region" description="Acidic residues" evidence="1">
    <location>
        <begin position="377"/>
        <end position="388"/>
    </location>
</feature>